<proteinExistence type="predicted"/>
<evidence type="ECO:0000313" key="2">
    <source>
        <dbReference type="Proteomes" id="UP000829398"/>
    </source>
</evidence>
<keyword evidence="2" id="KW-1185">Reference proteome</keyword>
<organism evidence="1 2">
    <name type="scientific">Citrus sinensis</name>
    <name type="common">Sweet orange</name>
    <name type="synonym">Citrus aurantium var. sinensis</name>
    <dbReference type="NCBI Taxonomy" id="2711"/>
    <lineage>
        <taxon>Eukaryota</taxon>
        <taxon>Viridiplantae</taxon>
        <taxon>Streptophyta</taxon>
        <taxon>Embryophyta</taxon>
        <taxon>Tracheophyta</taxon>
        <taxon>Spermatophyta</taxon>
        <taxon>Magnoliopsida</taxon>
        <taxon>eudicotyledons</taxon>
        <taxon>Gunneridae</taxon>
        <taxon>Pentapetalae</taxon>
        <taxon>rosids</taxon>
        <taxon>malvids</taxon>
        <taxon>Sapindales</taxon>
        <taxon>Rutaceae</taxon>
        <taxon>Aurantioideae</taxon>
        <taxon>Citrus</taxon>
    </lineage>
</organism>
<dbReference type="EMBL" id="CM039173">
    <property type="protein sequence ID" value="KAH9766942.1"/>
    <property type="molecule type" value="Genomic_DNA"/>
</dbReference>
<reference evidence="2" key="1">
    <citation type="journal article" date="2023" name="Hortic. Res.">
        <title>A chromosome-level phased genome enabling allele-level studies in sweet orange: a case study on citrus Huanglongbing tolerance.</title>
        <authorList>
            <person name="Wu B."/>
            <person name="Yu Q."/>
            <person name="Deng Z."/>
            <person name="Duan Y."/>
            <person name="Luo F."/>
            <person name="Gmitter F. Jr."/>
        </authorList>
    </citation>
    <scope>NUCLEOTIDE SEQUENCE [LARGE SCALE GENOMIC DNA]</scope>
    <source>
        <strain evidence="2">cv. Valencia</strain>
    </source>
</reference>
<accession>A0ACB8L0R4</accession>
<evidence type="ECO:0000313" key="1">
    <source>
        <dbReference type="EMBL" id="KAH9766942.1"/>
    </source>
</evidence>
<comment type="caution">
    <text evidence="1">The sequence shown here is derived from an EMBL/GenBank/DDBJ whole genome shotgun (WGS) entry which is preliminary data.</text>
</comment>
<name>A0ACB8L0R4_CITSI</name>
<protein>
    <submittedName>
        <fullName evidence="1">Glucan endo-1,3-beta-D-glucosidase</fullName>
    </submittedName>
</protein>
<sequence length="406" mass="45116">MASSSWLAFALLILLSLRHSTSSSRPLIGVTYAPPILAPTIANPHPPPPPPPDRVASIVTSLNIPAVRLPNSYPSLIRAFAYTNTTILLSIPNAFVPTLAANRTLAQRWLYRHVLPFYPRSKISLISVGNDIFDTTPDLSPFLLPAVRNVHLALRDLGIKKIPVSTTFSFFNIITTSFPPSSAQFQEPAGSLIMKPLLQFLEDTNSSFLVNVYPYNMYRLNCEIPLGFALFENYPFNFRDDLITGVRYTNLFDVMVDAVISAMAVAGHENIPVIVAETGWPSSGADASEVDATPALAEMYLKGLVAHLKSGMGSPLRREGVAEAYVYELVDIEVKGERSWGILHQNFTQKYEIEFSRACKIESVGGFRALLRFFLIGFLMNLLCAGDNWSLWFNFCEFRSDLVKLM</sequence>
<dbReference type="Proteomes" id="UP000829398">
    <property type="component" value="Chromosome 4"/>
</dbReference>
<gene>
    <name evidence="1" type="ORF">KPL71_011102</name>
</gene>